<dbReference type="EMBL" id="MK290738">
    <property type="protein sequence ID" value="AZV02304.1"/>
    <property type="molecule type" value="Genomic_DNA"/>
</dbReference>
<reference evidence="2 3" key="1">
    <citation type="submission" date="2018-12" db="EMBL/GenBank/DDBJ databases">
        <authorList>
            <person name="Shneider M.M."/>
            <person name="Kabilov M.R."/>
            <person name="Miroshnikov K.A."/>
        </authorList>
    </citation>
    <scope>NUCLEOTIDE SEQUENCE [LARGE SCALE GENOMIC DNA]</scope>
</reference>
<organism evidence="2 3">
    <name type="scientific">Pectobacterium phage Arno18</name>
    <dbReference type="NCBI Taxonomy" id="2500578"/>
    <lineage>
        <taxon>Viruses</taxon>
        <taxon>Duplodnaviria</taxon>
        <taxon>Heunggongvirae</taxon>
        <taxon>Uroviricota</taxon>
        <taxon>Caudoviricetes</taxon>
        <taxon>Andersonviridae</taxon>
        <taxon>Andersonviridae incertae sedis</taxon>
        <taxon>Arnovirus</taxon>
        <taxon>Arnovirus arno18</taxon>
    </lineage>
</organism>
<gene>
    <name evidence="2" type="ORF">Arno18_118</name>
</gene>
<evidence type="ECO:0000256" key="1">
    <source>
        <dbReference type="SAM" id="MobiDB-lite"/>
    </source>
</evidence>
<protein>
    <submittedName>
        <fullName evidence="2">Uncharacterized protein</fullName>
    </submittedName>
</protein>
<feature type="compositionally biased region" description="Basic and acidic residues" evidence="1">
    <location>
        <begin position="241"/>
        <end position="260"/>
    </location>
</feature>
<accession>A0A678ZK95</accession>
<dbReference type="Proteomes" id="UP000434907">
    <property type="component" value="Segment"/>
</dbReference>
<feature type="region of interest" description="Disordered" evidence="1">
    <location>
        <begin position="233"/>
        <end position="281"/>
    </location>
</feature>
<sequence>MTTTVVKLKDGSTKFQNKDTPVLRFALKDVWFYFLTTAPRPNKGKTFNAAFPAKDSSYSVQVLVTDEDVLDEIEKSKTKDGYTKVTRAVVKAEDFEEQFKCKPPFEAKKYYFLKLNRHAGYADGATFTGAHYIPIVEVKDGKKIEHARSCVKAAKSDKHEEKKVYDAIKTEPMIGNGSKGHVILVGSWYEFEKDVNQKPMQESFVMTDLIEYVSTANGEREVSDDDMDALGLGGLETVKAAPRDAAEEIDRASEKPKSVDDGEPLDDPDADGDGEEGFQTE</sequence>
<evidence type="ECO:0000313" key="3">
    <source>
        <dbReference type="Proteomes" id="UP000434907"/>
    </source>
</evidence>
<name>A0A678ZK95_9CAUD</name>
<keyword evidence="3" id="KW-1185">Reference proteome</keyword>
<feature type="compositionally biased region" description="Acidic residues" evidence="1">
    <location>
        <begin position="261"/>
        <end position="281"/>
    </location>
</feature>
<evidence type="ECO:0000313" key="2">
    <source>
        <dbReference type="EMBL" id="AZV02304.1"/>
    </source>
</evidence>
<proteinExistence type="predicted"/>